<evidence type="ECO:0008006" key="4">
    <source>
        <dbReference type="Google" id="ProtNLM"/>
    </source>
</evidence>
<dbReference type="Proteomes" id="UP000321523">
    <property type="component" value="Unassembled WGS sequence"/>
</dbReference>
<dbReference type="InterPro" id="IPR009579">
    <property type="entry name" value="DUF1192"/>
</dbReference>
<comment type="caution">
    <text evidence="2">The sequence shown here is derived from an EMBL/GenBank/DDBJ whole genome shotgun (WGS) entry which is preliminary data.</text>
</comment>
<keyword evidence="1" id="KW-0175">Coiled coil</keyword>
<evidence type="ECO:0000256" key="1">
    <source>
        <dbReference type="SAM" id="Coils"/>
    </source>
</evidence>
<name>A0A512DSX7_9PROT</name>
<feature type="coiled-coil region" evidence="1">
    <location>
        <begin position="23"/>
        <end position="50"/>
    </location>
</feature>
<gene>
    <name evidence="2" type="ORF">SAE02_37200</name>
</gene>
<keyword evidence="3" id="KW-1185">Reference proteome</keyword>
<reference evidence="2 3" key="1">
    <citation type="submission" date="2019-07" db="EMBL/GenBank/DDBJ databases">
        <title>Whole genome shotgun sequence of Skermanella aerolata NBRC 106429.</title>
        <authorList>
            <person name="Hosoyama A."/>
            <person name="Uohara A."/>
            <person name="Ohji S."/>
            <person name="Ichikawa N."/>
        </authorList>
    </citation>
    <scope>NUCLEOTIDE SEQUENCE [LARGE SCALE GENOMIC DNA]</scope>
    <source>
        <strain evidence="2 3">NBRC 106429</strain>
    </source>
</reference>
<dbReference type="Pfam" id="PF06698">
    <property type="entry name" value="DUF1192"/>
    <property type="match status" value="1"/>
</dbReference>
<dbReference type="EMBL" id="BJYZ01000017">
    <property type="protein sequence ID" value="GEO39572.1"/>
    <property type="molecule type" value="Genomic_DNA"/>
</dbReference>
<evidence type="ECO:0000313" key="2">
    <source>
        <dbReference type="EMBL" id="GEO39572.1"/>
    </source>
</evidence>
<dbReference type="OrthoDB" id="7364583at2"/>
<organism evidence="2 3">
    <name type="scientific">Skermanella aerolata</name>
    <dbReference type="NCBI Taxonomy" id="393310"/>
    <lineage>
        <taxon>Bacteria</taxon>
        <taxon>Pseudomonadati</taxon>
        <taxon>Pseudomonadota</taxon>
        <taxon>Alphaproteobacteria</taxon>
        <taxon>Rhodospirillales</taxon>
        <taxon>Azospirillaceae</taxon>
        <taxon>Skermanella</taxon>
    </lineage>
</organism>
<accession>A0A512DSX7</accession>
<sequence>MNLEELEPTKKPAPKKDLTVLSIDELRDYIATLRTEIERTEAAIAAKQAHRSGAEAFFKK</sequence>
<dbReference type="RefSeq" id="WP_044427681.1">
    <property type="nucleotide sequence ID" value="NZ_BJYZ01000017.1"/>
</dbReference>
<proteinExistence type="predicted"/>
<protein>
    <recommendedName>
        <fullName evidence="4">DUF1192 domain-containing protein</fullName>
    </recommendedName>
</protein>
<evidence type="ECO:0000313" key="3">
    <source>
        <dbReference type="Proteomes" id="UP000321523"/>
    </source>
</evidence>
<dbReference type="AlphaFoldDB" id="A0A512DSX7"/>